<organism evidence="1 2">
    <name type="scientific">Pseudomonas putida</name>
    <name type="common">Arthrobacter siderocapsulatus</name>
    <dbReference type="NCBI Taxonomy" id="303"/>
    <lineage>
        <taxon>Bacteria</taxon>
        <taxon>Pseudomonadati</taxon>
        <taxon>Pseudomonadota</taxon>
        <taxon>Gammaproteobacteria</taxon>
        <taxon>Pseudomonadales</taxon>
        <taxon>Pseudomonadaceae</taxon>
        <taxon>Pseudomonas</taxon>
    </lineage>
</organism>
<dbReference type="RefSeq" id="WP_098968344.1">
    <property type="nucleotide sequence ID" value="NZ_PDKZ01000002.1"/>
</dbReference>
<sequence length="97" mass="10568">MDVQALESSDVLSFALDQAHRCFEMVVSLKDGCRCKLTAWNIDGAELPISLGALHLQNSRVLGELEGISFVENVLSLEGDFGDMSIEADTVLVEKLI</sequence>
<accession>A0A2C5WHP4</accession>
<dbReference type="Proteomes" id="UP000222460">
    <property type="component" value="Unassembled WGS sequence"/>
</dbReference>
<evidence type="ECO:0000313" key="2">
    <source>
        <dbReference type="Proteomes" id="UP000222460"/>
    </source>
</evidence>
<reference evidence="2" key="1">
    <citation type="submission" date="2017-10" db="EMBL/GenBank/DDBJ databases">
        <title>FDA dAtabase for Regulatory Grade micrObial Sequences (FDA-ARGOS): Supporting development and validation of Infectious Disease Dx tests.</title>
        <authorList>
            <person name="Goldberg B."/>
            <person name="Campos J."/>
            <person name="Tallon L."/>
            <person name="Sadzewicz L."/>
            <person name="Ott S."/>
            <person name="Zhao X."/>
            <person name="Nagaraj S."/>
            <person name="Vavikolanu K."/>
            <person name="Aluvathingal J."/>
            <person name="Nadendla S."/>
            <person name="Geyer C."/>
            <person name="Sichtig H."/>
        </authorList>
    </citation>
    <scope>NUCLEOTIDE SEQUENCE [LARGE SCALE GENOMIC DNA]</scope>
    <source>
        <strain evidence="2">FDAARGOS_376</strain>
    </source>
</reference>
<dbReference type="AlphaFoldDB" id="A0A2C5WHP4"/>
<comment type="caution">
    <text evidence="1">The sequence shown here is derived from an EMBL/GenBank/DDBJ whole genome shotgun (WGS) entry which is preliminary data.</text>
</comment>
<proteinExistence type="predicted"/>
<evidence type="ECO:0000313" key="1">
    <source>
        <dbReference type="EMBL" id="PHH43911.1"/>
    </source>
</evidence>
<dbReference type="EMBL" id="PDKZ01000002">
    <property type="protein sequence ID" value="PHH43911.1"/>
    <property type="molecule type" value="Genomic_DNA"/>
</dbReference>
<protein>
    <submittedName>
        <fullName evidence="1">Uncharacterized protein</fullName>
    </submittedName>
</protein>
<gene>
    <name evidence="1" type="ORF">CRX57_28025</name>
</gene>
<name>A0A2C5WHP4_PSEPU</name>